<evidence type="ECO:0008006" key="5">
    <source>
        <dbReference type="Google" id="ProtNLM"/>
    </source>
</evidence>
<feature type="region of interest" description="Disordered" evidence="1">
    <location>
        <begin position="29"/>
        <end position="48"/>
    </location>
</feature>
<feature type="chain" id="PRO_5045484756" description="Secreted protein" evidence="2">
    <location>
        <begin position="21"/>
        <end position="80"/>
    </location>
</feature>
<dbReference type="Proteomes" id="UP001205357">
    <property type="component" value="Unassembled WGS sequence"/>
</dbReference>
<accession>A0ABT2E686</accession>
<feature type="region of interest" description="Disordered" evidence="1">
    <location>
        <begin position="57"/>
        <end position="80"/>
    </location>
</feature>
<feature type="compositionally biased region" description="Polar residues" evidence="1">
    <location>
        <begin position="29"/>
        <end position="39"/>
    </location>
</feature>
<feature type="compositionally biased region" description="Polar residues" evidence="1">
    <location>
        <begin position="61"/>
        <end position="71"/>
    </location>
</feature>
<proteinExistence type="predicted"/>
<evidence type="ECO:0000313" key="3">
    <source>
        <dbReference type="EMBL" id="MCS2163373.1"/>
    </source>
</evidence>
<sequence length="80" mass="8121">MKVLAAVVVALTLCSTSAMAFQAKPSPEIATTSGTTKPTAISRFSGDDNDGTIAQAYGPGTFTSAPTTSNGYAVPVPHHH</sequence>
<reference evidence="3 4" key="1">
    <citation type="submission" date="2022-04" db="EMBL/GenBank/DDBJ databases">
        <title>Proposal of a three novel species of Scandinavium, Scandinavium hiltneri, Scandinavium manionii, Scandinavium tedordense.</title>
        <authorList>
            <person name="Maddock D.W."/>
            <person name="Brady C.L."/>
            <person name="Denman S."/>
            <person name="Arnold D."/>
        </authorList>
    </citation>
    <scope>NUCLEOTIDE SEQUENCE [LARGE SCALE GENOMIC DNA]</scope>
    <source>
        <strain evidence="3 4">H11S7</strain>
    </source>
</reference>
<keyword evidence="2" id="KW-0732">Signal</keyword>
<keyword evidence="4" id="KW-1185">Reference proteome</keyword>
<evidence type="ECO:0000256" key="1">
    <source>
        <dbReference type="SAM" id="MobiDB-lite"/>
    </source>
</evidence>
<comment type="caution">
    <text evidence="3">The sequence shown here is derived from an EMBL/GenBank/DDBJ whole genome shotgun (WGS) entry which is preliminary data.</text>
</comment>
<gene>
    <name evidence="3" type="ORF">MUU47_20010</name>
</gene>
<dbReference type="EMBL" id="JALIGE010000076">
    <property type="protein sequence ID" value="MCS2163373.1"/>
    <property type="molecule type" value="Genomic_DNA"/>
</dbReference>
<name>A0ABT2E686_9ENTR</name>
<feature type="signal peptide" evidence="2">
    <location>
        <begin position="1"/>
        <end position="20"/>
    </location>
</feature>
<organism evidence="3 4">
    <name type="scientific">Scandinavium hiltneri</name>
    <dbReference type="NCBI Taxonomy" id="2926519"/>
    <lineage>
        <taxon>Bacteria</taxon>
        <taxon>Pseudomonadati</taxon>
        <taxon>Pseudomonadota</taxon>
        <taxon>Gammaproteobacteria</taxon>
        <taxon>Enterobacterales</taxon>
        <taxon>Enterobacteriaceae</taxon>
        <taxon>Scandinavium</taxon>
    </lineage>
</organism>
<evidence type="ECO:0000313" key="4">
    <source>
        <dbReference type="Proteomes" id="UP001205357"/>
    </source>
</evidence>
<protein>
    <recommendedName>
        <fullName evidence="5">Secreted protein</fullName>
    </recommendedName>
</protein>
<evidence type="ECO:0000256" key="2">
    <source>
        <dbReference type="SAM" id="SignalP"/>
    </source>
</evidence>
<dbReference type="RefSeq" id="WP_258989916.1">
    <property type="nucleotide sequence ID" value="NZ_JALIGE010000076.1"/>
</dbReference>